<evidence type="ECO:0000313" key="2">
    <source>
        <dbReference type="Proteomes" id="UP000218887"/>
    </source>
</evidence>
<dbReference type="EMBL" id="NPOA01000008">
    <property type="protein sequence ID" value="PAV29256.1"/>
    <property type="molecule type" value="Genomic_DNA"/>
</dbReference>
<dbReference type="OrthoDB" id="2199833at2"/>
<keyword evidence="2" id="KW-1185">Reference proteome</keyword>
<organism evidence="1 2">
    <name type="scientific">Virgibacillus profundi</name>
    <dbReference type="NCBI Taxonomy" id="2024555"/>
    <lineage>
        <taxon>Bacteria</taxon>
        <taxon>Bacillati</taxon>
        <taxon>Bacillota</taxon>
        <taxon>Bacilli</taxon>
        <taxon>Bacillales</taxon>
        <taxon>Bacillaceae</taxon>
        <taxon>Virgibacillus</taxon>
    </lineage>
</organism>
<accession>A0A2A2ID61</accession>
<dbReference type="Gene3D" id="1.10.10.60">
    <property type="entry name" value="Homeodomain-like"/>
    <property type="match status" value="1"/>
</dbReference>
<protein>
    <submittedName>
        <fullName evidence="1">Uncharacterized protein</fullName>
    </submittedName>
</protein>
<dbReference type="AlphaFoldDB" id="A0A2A2ID61"/>
<comment type="caution">
    <text evidence="1">The sequence shown here is derived from an EMBL/GenBank/DDBJ whole genome shotgun (WGS) entry which is preliminary data.</text>
</comment>
<proteinExistence type="predicted"/>
<reference evidence="1 2" key="1">
    <citation type="submission" date="2017-08" db="EMBL/GenBank/DDBJ databases">
        <title>Virgibacillus indicus sp. nov. and Virgibacillus profoundi sp. nov, two moderately halophilic bacteria isolated from marine sediment by using the Microfluidic Streak Plate.</title>
        <authorList>
            <person name="Xu B."/>
            <person name="Hu B."/>
            <person name="Wang J."/>
            <person name="Zhu Y."/>
            <person name="Huang L."/>
            <person name="Du W."/>
            <person name="Huang Y."/>
        </authorList>
    </citation>
    <scope>NUCLEOTIDE SEQUENCE [LARGE SCALE GENOMIC DNA]</scope>
    <source>
        <strain evidence="1 2">IO3-P3-H5</strain>
    </source>
</reference>
<gene>
    <name evidence="1" type="ORF">CIL05_12735</name>
</gene>
<evidence type="ECO:0000313" key="1">
    <source>
        <dbReference type="EMBL" id="PAV29256.1"/>
    </source>
</evidence>
<sequence length="135" mass="15198">MAMKWLGTEHYIAINYLALPDKGGLSYGEIAKKAGVTRKSLYSWRQDPLFQTEVNRRMRRTTLHRLPEMMEAMVQSAVEGHNAEALKLLLQLNDLLPTPGLSIEEKLMANSDSQSLTNIGDAHARINDYKNKGIS</sequence>
<dbReference type="Proteomes" id="UP000218887">
    <property type="component" value="Unassembled WGS sequence"/>
</dbReference>
<name>A0A2A2ID61_9BACI</name>